<dbReference type="PANTHER" id="PTHR32258:SF3">
    <property type="entry name" value="PROTEIN NETWORKED 4A"/>
    <property type="match status" value="1"/>
</dbReference>
<dbReference type="Pfam" id="PF07765">
    <property type="entry name" value="KIP1"/>
    <property type="match status" value="1"/>
</dbReference>
<keyword evidence="7" id="KW-1185">Reference proteome</keyword>
<feature type="coiled-coil region" evidence="3">
    <location>
        <begin position="581"/>
        <end position="618"/>
    </location>
</feature>
<dbReference type="PANTHER" id="PTHR32258">
    <property type="entry name" value="PROTEIN NETWORKED 4A"/>
    <property type="match status" value="1"/>
</dbReference>
<feature type="region of interest" description="Disordered" evidence="4">
    <location>
        <begin position="136"/>
        <end position="171"/>
    </location>
</feature>
<protein>
    <recommendedName>
        <fullName evidence="5">NAB domain-containing protein</fullName>
    </recommendedName>
</protein>
<feature type="coiled-coil region" evidence="3">
    <location>
        <begin position="461"/>
        <end position="555"/>
    </location>
</feature>
<feature type="compositionally biased region" description="Polar residues" evidence="4">
    <location>
        <begin position="138"/>
        <end position="149"/>
    </location>
</feature>
<evidence type="ECO:0000256" key="1">
    <source>
        <dbReference type="ARBA" id="ARBA00023054"/>
    </source>
</evidence>
<dbReference type="InterPro" id="IPR011684">
    <property type="entry name" value="NAB"/>
</dbReference>
<dbReference type="Gene3D" id="1.10.287.1490">
    <property type="match status" value="1"/>
</dbReference>
<evidence type="ECO:0000256" key="4">
    <source>
        <dbReference type="SAM" id="MobiDB-lite"/>
    </source>
</evidence>
<evidence type="ECO:0000256" key="2">
    <source>
        <dbReference type="ARBA" id="ARBA00038006"/>
    </source>
</evidence>
<dbReference type="PROSITE" id="PS51774">
    <property type="entry name" value="NAB"/>
    <property type="match status" value="1"/>
</dbReference>
<proteinExistence type="inferred from homology"/>
<evidence type="ECO:0000256" key="3">
    <source>
        <dbReference type="SAM" id="Coils"/>
    </source>
</evidence>
<organism evidence="6 7">
    <name type="scientific">Flemingia macrophylla</name>
    <dbReference type="NCBI Taxonomy" id="520843"/>
    <lineage>
        <taxon>Eukaryota</taxon>
        <taxon>Viridiplantae</taxon>
        <taxon>Streptophyta</taxon>
        <taxon>Embryophyta</taxon>
        <taxon>Tracheophyta</taxon>
        <taxon>Spermatophyta</taxon>
        <taxon>Magnoliopsida</taxon>
        <taxon>eudicotyledons</taxon>
        <taxon>Gunneridae</taxon>
        <taxon>Pentapetalae</taxon>
        <taxon>rosids</taxon>
        <taxon>fabids</taxon>
        <taxon>Fabales</taxon>
        <taxon>Fabaceae</taxon>
        <taxon>Papilionoideae</taxon>
        <taxon>50 kb inversion clade</taxon>
        <taxon>NPAAA clade</taxon>
        <taxon>indigoferoid/millettioid clade</taxon>
        <taxon>Phaseoleae</taxon>
        <taxon>Flemingia</taxon>
    </lineage>
</organism>
<feature type="coiled-coil region" evidence="3">
    <location>
        <begin position="234"/>
        <end position="302"/>
    </location>
</feature>
<comment type="similarity">
    <text evidence="2">Belongs to the NET family.</text>
</comment>
<feature type="region of interest" description="Disordered" evidence="4">
    <location>
        <begin position="189"/>
        <end position="216"/>
    </location>
</feature>
<gene>
    <name evidence="6" type="ORF">Fmac_031242</name>
</gene>
<feature type="coiled-coil region" evidence="3">
    <location>
        <begin position="380"/>
        <end position="435"/>
    </location>
</feature>
<keyword evidence="1 3" id="KW-0175">Coiled coil</keyword>
<dbReference type="InterPro" id="IPR051861">
    <property type="entry name" value="NET_actin-binding_domain"/>
</dbReference>
<reference evidence="6 7" key="1">
    <citation type="submission" date="2024-08" db="EMBL/GenBank/DDBJ databases">
        <title>Insights into the chromosomal genome structure of Flemingia macrophylla.</title>
        <authorList>
            <person name="Ding Y."/>
            <person name="Zhao Y."/>
            <person name="Bi W."/>
            <person name="Wu M."/>
            <person name="Zhao G."/>
            <person name="Gong Y."/>
            <person name="Li W."/>
            <person name="Zhang P."/>
        </authorList>
    </citation>
    <scope>NUCLEOTIDE SEQUENCE [LARGE SCALE GENOMIC DNA]</scope>
    <source>
        <strain evidence="6">DYQJB</strain>
        <tissue evidence="6">Leaf</tissue>
    </source>
</reference>
<name>A0ABD1L1J2_9FABA</name>
<evidence type="ECO:0000313" key="7">
    <source>
        <dbReference type="Proteomes" id="UP001603857"/>
    </source>
</evidence>
<dbReference type="SUPFAM" id="SSF57997">
    <property type="entry name" value="Tropomyosin"/>
    <property type="match status" value="1"/>
</dbReference>
<accession>A0ABD1L1J2</accession>
<dbReference type="EMBL" id="JBGMDY010000011">
    <property type="protein sequence ID" value="KAL2317366.1"/>
    <property type="molecule type" value="Genomic_DNA"/>
</dbReference>
<comment type="caution">
    <text evidence="6">The sequence shown here is derived from an EMBL/GenBank/DDBJ whole genome shotgun (WGS) entry which is preliminary data.</text>
</comment>
<evidence type="ECO:0000259" key="5">
    <source>
        <dbReference type="PROSITE" id="PS51774"/>
    </source>
</evidence>
<evidence type="ECO:0000313" key="6">
    <source>
        <dbReference type="EMBL" id="KAL2317366.1"/>
    </source>
</evidence>
<dbReference type="Proteomes" id="UP001603857">
    <property type="component" value="Unassembled WGS sequence"/>
</dbReference>
<dbReference type="AlphaFoldDB" id="A0ABD1L1J2"/>
<sequence length="655" mass="76037">MGACRPTEWGLLSVTVREKLQHSYPISVLVQMAASGVHSSKHMRRLESRKSHSWWWDSHISPKNSKWLSENLEEMDRNVKRMLKLIEEDADSFAKKAEMYYQKRPDLIALVEEFYRGYRALAERYDHVTGELRRNIPSDLQSQGSSISDAGSEPSSTWPSPTPRKGGRLKSSNRAAGFDFFLGSSGNGSDVYQKDGDESSTLTDTEEESDDSSVNNYSCFSRIGSSDLGMNRRIMELETELREVKEKLWMQEEDNAEVSSRGARNENSEDVHTKINAYEQELMTVNEKLRLSEEENTKLKIELQKYKFFDEENLEAGLELSSSKEHNNNGKEALEHRTIEVEGSTDGVDKELFEQNGEMKSLVRELRLTKEHLKASETQITSLKFEANKTSERIQKLQDQLDLARKDIAMWKTKFNSEKRESTKLQERLARLKTSLSDRDHEIRGLKTEVSDAEQKIFPEKAQLKSEMSRLMEERIHLEEHIRDWECRGRSFEEEIRKIRSEKLEMEESLKGEIQLLKTDIEQREKNIKDLNISLDTLKIENDNLHVEVGSLKEEVNSKDGRIEHLNSHLNQLHMEHVRLIAGMEEAHKQVEELKSKAKQLEEEVERQKTVILEGAEEKREVIRQLCFSLEHYRDGYNMLRQHVMGHKRVPVLAA</sequence>
<feature type="domain" description="NAB" evidence="5">
    <location>
        <begin position="52"/>
        <end position="132"/>
    </location>
</feature>